<comment type="caution">
    <text evidence="2">The sequence shown here is derived from an EMBL/GenBank/DDBJ whole genome shotgun (WGS) entry which is preliminary data.</text>
</comment>
<feature type="compositionally biased region" description="Low complexity" evidence="1">
    <location>
        <begin position="73"/>
        <end position="85"/>
    </location>
</feature>
<dbReference type="RefSeq" id="WP_344429982.1">
    <property type="nucleotide sequence ID" value="NZ_BAAANN010000044.1"/>
</dbReference>
<dbReference type="EMBL" id="BAAANN010000044">
    <property type="protein sequence ID" value="GAA1986465.1"/>
    <property type="molecule type" value="Genomic_DNA"/>
</dbReference>
<organism evidence="2 3">
    <name type="scientific">Amycolatopsis minnesotensis</name>
    <dbReference type="NCBI Taxonomy" id="337894"/>
    <lineage>
        <taxon>Bacteria</taxon>
        <taxon>Bacillati</taxon>
        <taxon>Actinomycetota</taxon>
        <taxon>Actinomycetes</taxon>
        <taxon>Pseudonocardiales</taxon>
        <taxon>Pseudonocardiaceae</taxon>
        <taxon>Amycolatopsis</taxon>
    </lineage>
</organism>
<dbReference type="Proteomes" id="UP001501116">
    <property type="component" value="Unassembled WGS sequence"/>
</dbReference>
<sequence length="94" mass="9969">MSVPTSISPHLAQLAAALDAAQARVRALEAQVVDRPAWQELPRDTEAADLYRQAAALASVLAERLRGIEVAFRPGPATPQTTAPAPFRPFPVSG</sequence>
<proteinExistence type="predicted"/>
<gene>
    <name evidence="2" type="ORF">GCM10009754_75480</name>
</gene>
<feature type="region of interest" description="Disordered" evidence="1">
    <location>
        <begin position="73"/>
        <end position="94"/>
    </location>
</feature>
<evidence type="ECO:0000313" key="3">
    <source>
        <dbReference type="Proteomes" id="UP001501116"/>
    </source>
</evidence>
<protein>
    <submittedName>
        <fullName evidence="2">Uncharacterized protein</fullName>
    </submittedName>
</protein>
<name>A0ABN2SGT8_9PSEU</name>
<evidence type="ECO:0000256" key="1">
    <source>
        <dbReference type="SAM" id="MobiDB-lite"/>
    </source>
</evidence>
<evidence type="ECO:0000313" key="2">
    <source>
        <dbReference type="EMBL" id="GAA1986465.1"/>
    </source>
</evidence>
<keyword evidence="3" id="KW-1185">Reference proteome</keyword>
<reference evidence="2 3" key="1">
    <citation type="journal article" date="2019" name="Int. J. Syst. Evol. Microbiol.">
        <title>The Global Catalogue of Microorganisms (GCM) 10K type strain sequencing project: providing services to taxonomists for standard genome sequencing and annotation.</title>
        <authorList>
            <consortium name="The Broad Institute Genomics Platform"/>
            <consortium name="The Broad Institute Genome Sequencing Center for Infectious Disease"/>
            <person name="Wu L."/>
            <person name="Ma J."/>
        </authorList>
    </citation>
    <scope>NUCLEOTIDE SEQUENCE [LARGE SCALE GENOMIC DNA]</scope>
    <source>
        <strain evidence="2 3">JCM 14545</strain>
    </source>
</reference>
<accession>A0ABN2SGT8</accession>